<evidence type="ECO:0000313" key="3">
    <source>
        <dbReference type="Proteomes" id="UP000295707"/>
    </source>
</evidence>
<keyword evidence="3" id="KW-1185">Reference proteome</keyword>
<dbReference type="AlphaFoldDB" id="A0A4R1HAH5"/>
<evidence type="ECO:0000313" key="2">
    <source>
        <dbReference type="EMBL" id="TCK18338.1"/>
    </source>
</evidence>
<feature type="chain" id="PRO_5020752615" evidence="1">
    <location>
        <begin position="22"/>
        <end position="126"/>
    </location>
</feature>
<name>A0A4R1HAH5_9GAMM</name>
<organism evidence="2 3">
    <name type="scientific">Thiogranum longum</name>
    <dbReference type="NCBI Taxonomy" id="1537524"/>
    <lineage>
        <taxon>Bacteria</taxon>
        <taxon>Pseudomonadati</taxon>
        <taxon>Pseudomonadota</taxon>
        <taxon>Gammaproteobacteria</taxon>
        <taxon>Chromatiales</taxon>
        <taxon>Ectothiorhodospiraceae</taxon>
        <taxon>Thiogranum</taxon>
    </lineage>
</organism>
<comment type="caution">
    <text evidence="2">The sequence shown here is derived from an EMBL/GenBank/DDBJ whole genome shotgun (WGS) entry which is preliminary data.</text>
</comment>
<dbReference type="Proteomes" id="UP000295707">
    <property type="component" value="Unassembled WGS sequence"/>
</dbReference>
<protein>
    <submittedName>
        <fullName evidence="2">Uncharacterized protein</fullName>
    </submittedName>
</protein>
<proteinExistence type="predicted"/>
<evidence type="ECO:0000256" key="1">
    <source>
        <dbReference type="SAM" id="SignalP"/>
    </source>
</evidence>
<feature type="signal peptide" evidence="1">
    <location>
        <begin position="1"/>
        <end position="21"/>
    </location>
</feature>
<accession>A0A4R1HAH5</accession>
<reference evidence="2 3" key="1">
    <citation type="submission" date="2019-03" db="EMBL/GenBank/DDBJ databases">
        <title>Genomic Encyclopedia of Type Strains, Phase IV (KMG-IV): sequencing the most valuable type-strain genomes for metagenomic binning, comparative biology and taxonomic classification.</title>
        <authorList>
            <person name="Goeker M."/>
        </authorList>
    </citation>
    <scope>NUCLEOTIDE SEQUENCE [LARGE SCALE GENOMIC DNA]</scope>
    <source>
        <strain evidence="2 3">DSM 19610</strain>
    </source>
</reference>
<dbReference type="EMBL" id="SMFX01000001">
    <property type="protein sequence ID" value="TCK18338.1"/>
    <property type="molecule type" value="Genomic_DNA"/>
</dbReference>
<gene>
    <name evidence="2" type="ORF">DFR30_1616</name>
</gene>
<sequence>MLSRNILSLIISLLLTLSPMAALDAAAAIAGKGDCMMMDMNHNTPAGSDLSAQSADGQMTPDCLHCKDDSCDDHNCASHGCSAGHNLSLIQSPGLAALDHNTVSYSACLINGLLSHSAPPLLRPPV</sequence>
<keyword evidence="1" id="KW-0732">Signal</keyword>